<keyword evidence="3" id="KW-1185">Reference proteome</keyword>
<evidence type="ECO:0000256" key="1">
    <source>
        <dbReference type="SAM" id="Phobius"/>
    </source>
</evidence>
<keyword evidence="1" id="KW-0472">Membrane</keyword>
<name>A0ABP6VZB2_9PSEU</name>
<dbReference type="Proteomes" id="UP001500689">
    <property type="component" value="Unassembled WGS sequence"/>
</dbReference>
<dbReference type="EMBL" id="BAAAZN010000004">
    <property type="protein sequence ID" value="GAA3541585.1"/>
    <property type="molecule type" value="Genomic_DNA"/>
</dbReference>
<reference evidence="3" key="1">
    <citation type="journal article" date="2019" name="Int. J. Syst. Evol. Microbiol.">
        <title>The Global Catalogue of Microorganisms (GCM) 10K type strain sequencing project: providing services to taxonomists for standard genome sequencing and annotation.</title>
        <authorList>
            <consortium name="The Broad Institute Genomics Platform"/>
            <consortium name="The Broad Institute Genome Sequencing Center for Infectious Disease"/>
            <person name="Wu L."/>
            <person name="Ma J."/>
        </authorList>
    </citation>
    <scope>NUCLEOTIDE SEQUENCE [LARGE SCALE GENOMIC DNA]</scope>
    <source>
        <strain evidence="3">JCM 16898</strain>
    </source>
</reference>
<comment type="caution">
    <text evidence="2">The sequence shown here is derived from an EMBL/GenBank/DDBJ whole genome shotgun (WGS) entry which is preliminary data.</text>
</comment>
<accession>A0ABP6VZB2</accession>
<feature type="transmembrane region" description="Helical" evidence="1">
    <location>
        <begin position="44"/>
        <end position="63"/>
    </location>
</feature>
<keyword evidence="1" id="KW-1133">Transmembrane helix</keyword>
<organism evidence="2 3">
    <name type="scientific">Amycolatopsis ultiminotia</name>
    <dbReference type="NCBI Taxonomy" id="543629"/>
    <lineage>
        <taxon>Bacteria</taxon>
        <taxon>Bacillati</taxon>
        <taxon>Actinomycetota</taxon>
        <taxon>Actinomycetes</taxon>
        <taxon>Pseudonocardiales</taxon>
        <taxon>Pseudonocardiaceae</taxon>
        <taxon>Amycolatopsis</taxon>
    </lineage>
</organism>
<evidence type="ECO:0008006" key="4">
    <source>
        <dbReference type="Google" id="ProtNLM"/>
    </source>
</evidence>
<feature type="transmembrane region" description="Helical" evidence="1">
    <location>
        <begin position="129"/>
        <end position="148"/>
    </location>
</feature>
<proteinExistence type="predicted"/>
<evidence type="ECO:0000313" key="3">
    <source>
        <dbReference type="Proteomes" id="UP001500689"/>
    </source>
</evidence>
<protein>
    <recommendedName>
        <fullName evidence="4">DUF998 domain-containing protein</fullName>
    </recommendedName>
</protein>
<evidence type="ECO:0000313" key="2">
    <source>
        <dbReference type="EMBL" id="GAA3541585.1"/>
    </source>
</evidence>
<gene>
    <name evidence="2" type="ORF">GCM10022222_26570</name>
</gene>
<keyword evidence="1" id="KW-0812">Transmembrane</keyword>
<dbReference type="RefSeq" id="WP_344859154.1">
    <property type="nucleotide sequence ID" value="NZ_BAAAZN010000004.1"/>
</dbReference>
<sequence>MPAARLALVVLIGLGVLGYSAWLLEFLLPTGVSPIEAPVEDLMLARPLFRIAVGVAGLAFLAAGPPLMRLAPVHWTGRTTAVSVAGFGIVLLVDAGVPGAMPLPLLQNVLFAVGTVSLVLWWPPGWRAWAVGALVLVLLTWALVLFGPAPWRGVFSRAQLVVRSAELIIGGVYVVRMPLSRSRKMSVPGEMLRSTRPTRPK</sequence>